<sequence>MSNHFPFFYKKLKKLPKISNGTRFYSADTANPNSTLFIARSQYYDTLIHQLPEGFISIYHTQFSERIYSASVLDTQRWYLITILRFNDGIEMRPSYRSIFIAVPNFKLGSPFISYNTNITKLQDSHKQSGVAQTDKNDQDTEKVFLNSVIYPVSSRTYFPQYVSWTCFNSSLFMFTIFDNKIHTLEITYDKSTVTYKITPRTTTKGYSFRSVISSNIPHVYSIHSSTQNVHPSTNRPPFLSPGNININKINNSCVSPFLIDKTRTDIPIKFKLPDEIKIDPNTEFHIFISPQRRSIEPPLSEDRCAIFANLNEISIVFPSSGFFIKIPYKYDIEEYKILAKKYNPNIIINENARINKRGSSCYKSVHDYVGYTQEEAYYRPASRIPLYLFENGLLLIAVPRGFITAVLIDQDDRIRASFMVTVFDQKSIDSDQNEISNNRIIENSNNNNSNNDNNNYTNNQINNEDSNLEKLYNVFSLNDKASRVLCETTGDIFKLTLNPSFFASRDPRFIIPLLHYFIHHKKGINFLSNSIIIKNNIDNNVIQLINEKSLQTFWNGEIFNEILLLLFNTSSICGTFGEKVCSTFAKPHFYKQWTSLFRKSEKDKDKQNNMINSKSFIVPKTPDREDYEKSRRSSINIDLSAKKVPLSPIAEENQPNSDNESNSENSIDSIEIDDLDDSEEKIKPNNYAHASTPKGPRRNSFVYPSSLPRNSSMQKTVNVGSPSQQFTSYCYDDDLDVSPKSRLSTIVSTPLFTNQSDDNYQNSISDILPIYNFRDIETKALKLALESLQINDIKAFYKVILKIINENLFFDLFKYPEQIRFPIYMQFISIKFALAKKPFHKTVKIFDRYFKENPFSSKTSKEFWSSLTLLPHGIDWPDPGFRLNAKTLPSNPKLPSKNEKQNFNTLMRQWWFLRSKKNSMVQTEISVPEDNLFNFVEQVTNKSELGFEIFQLHQNMFGLGLYQTVTMPAK</sequence>
<gene>
    <name evidence="2" type="ORF">M9Y10_044423</name>
</gene>
<organism evidence="2 3">
    <name type="scientific">Tritrichomonas musculus</name>
    <dbReference type="NCBI Taxonomy" id="1915356"/>
    <lineage>
        <taxon>Eukaryota</taxon>
        <taxon>Metamonada</taxon>
        <taxon>Parabasalia</taxon>
        <taxon>Tritrichomonadida</taxon>
        <taxon>Tritrichomonadidae</taxon>
        <taxon>Tritrichomonas</taxon>
    </lineage>
</organism>
<feature type="compositionally biased region" description="Basic and acidic residues" evidence="1">
    <location>
        <begin position="622"/>
        <end position="632"/>
    </location>
</feature>
<accession>A0ABR2JSP9</accession>
<name>A0ABR2JSP9_9EUKA</name>
<feature type="region of interest" description="Disordered" evidence="1">
    <location>
        <begin position="605"/>
        <end position="667"/>
    </location>
</feature>
<feature type="region of interest" description="Disordered" evidence="1">
    <location>
        <begin position="686"/>
        <end position="707"/>
    </location>
</feature>
<keyword evidence="3" id="KW-1185">Reference proteome</keyword>
<reference evidence="2 3" key="1">
    <citation type="submission" date="2024-04" db="EMBL/GenBank/DDBJ databases">
        <title>Tritrichomonas musculus Genome.</title>
        <authorList>
            <person name="Alves-Ferreira E."/>
            <person name="Grigg M."/>
            <person name="Lorenzi H."/>
            <person name="Galac M."/>
        </authorList>
    </citation>
    <scope>NUCLEOTIDE SEQUENCE [LARGE SCALE GENOMIC DNA]</scope>
    <source>
        <strain evidence="2 3">EAF2021</strain>
    </source>
</reference>
<dbReference type="EMBL" id="JAPFFF010000009">
    <property type="protein sequence ID" value="KAK8881787.1"/>
    <property type="molecule type" value="Genomic_DNA"/>
</dbReference>
<evidence type="ECO:0000313" key="3">
    <source>
        <dbReference type="Proteomes" id="UP001470230"/>
    </source>
</evidence>
<evidence type="ECO:0000313" key="2">
    <source>
        <dbReference type="EMBL" id="KAK8881787.1"/>
    </source>
</evidence>
<evidence type="ECO:0000256" key="1">
    <source>
        <dbReference type="SAM" id="MobiDB-lite"/>
    </source>
</evidence>
<feature type="compositionally biased region" description="Low complexity" evidence="1">
    <location>
        <begin position="652"/>
        <end position="667"/>
    </location>
</feature>
<dbReference type="Proteomes" id="UP001470230">
    <property type="component" value="Unassembled WGS sequence"/>
</dbReference>
<protein>
    <submittedName>
        <fullName evidence="2">Uncharacterized protein</fullName>
    </submittedName>
</protein>
<proteinExistence type="predicted"/>
<comment type="caution">
    <text evidence="2">The sequence shown here is derived from an EMBL/GenBank/DDBJ whole genome shotgun (WGS) entry which is preliminary data.</text>
</comment>